<reference evidence="1 2" key="1">
    <citation type="submission" date="2021-03" db="EMBL/GenBank/DDBJ databases">
        <authorList>
            <person name="Gilmore M.S."/>
            <person name="Schwartzman J."/>
            <person name="Van Tyne D."/>
            <person name="Martin M."/>
            <person name="Earl A.M."/>
            <person name="Manson A.L."/>
            <person name="Straub T."/>
            <person name="Salamzade R."/>
            <person name="Saavedra J."/>
            <person name="Lebreton F."/>
            <person name="Prichula J."/>
            <person name="Schaufler K."/>
            <person name="Gaca A."/>
            <person name="Sgardioli B."/>
            <person name="Wagenaar J."/>
            <person name="Strong T."/>
        </authorList>
    </citation>
    <scope>NUCLEOTIDE SEQUENCE [LARGE SCALE GENOMIC DNA]</scope>
    <source>
        <strain evidence="1 2">DIV2402</strain>
    </source>
</reference>
<dbReference type="EMBL" id="CP147251">
    <property type="protein sequence ID" value="WYJ78041.1"/>
    <property type="molecule type" value="Genomic_DNA"/>
</dbReference>
<organism evidence="1 2">
    <name type="scientific">Candidatus Enterococcus lowellii</name>
    <dbReference type="NCBI Taxonomy" id="2230877"/>
    <lineage>
        <taxon>Bacteria</taxon>
        <taxon>Bacillati</taxon>
        <taxon>Bacillota</taxon>
        <taxon>Bacilli</taxon>
        <taxon>Lactobacillales</taxon>
        <taxon>Enterococcaceae</taxon>
        <taxon>Enterococcus</taxon>
    </lineage>
</organism>
<evidence type="ECO:0000313" key="2">
    <source>
        <dbReference type="Proteomes" id="UP000664701"/>
    </source>
</evidence>
<evidence type="ECO:0000313" key="1">
    <source>
        <dbReference type="EMBL" id="WYJ78041.1"/>
    </source>
</evidence>
<accession>A0ABZ2SS96</accession>
<gene>
    <name evidence="1" type="ORF">DOK78_002697</name>
</gene>
<name>A0ABZ2SS96_9ENTE</name>
<protein>
    <submittedName>
        <fullName evidence="1">Uncharacterized protein</fullName>
    </submittedName>
</protein>
<reference evidence="1 2" key="2">
    <citation type="submission" date="2024-03" db="EMBL/GenBank/DDBJ databases">
        <title>The Genome Sequence of Enterococcus sp. DIV2402.</title>
        <authorList>
            <consortium name="The Broad Institute Genomics Platform"/>
            <consortium name="The Broad Institute Microbial Omics Core"/>
            <consortium name="The Broad Institute Genomic Center for Infectious Diseases"/>
            <person name="Earl A."/>
            <person name="Manson A."/>
            <person name="Gilmore M."/>
            <person name="Schwartman J."/>
            <person name="Shea T."/>
            <person name="Abouelleil A."/>
            <person name="Cao P."/>
            <person name="Chapman S."/>
            <person name="Cusick C."/>
            <person name="Young S."/>
            <person name="Neafsey D."/>
            <person name="Nusbaum C."/>
            <person name="Birren B."/>
        </authorList>
    </citation>
    <scope>NUCLEOTIDE SEQUENCE [LARGE SCALE GENOMIC DNA]</scope>
    <source>
        <strain evidence="1 2">DIV2402</strain>
    </source>
</reference>
<dbReference type="Proteomes" id="UP000664701">
    <property type="component" value="Chromosome"/>
</dbReference>
<sequence>MKENKYNDEKFFLKYSEMSRSKQGLEGAGEWSELEKFYLIFKISTY</sequence>
<keyword evidence="2" id="KW-1185">Reference proteome</keyword>
<proteinExistence type="predicted"/>